<comment type="caution">
    <text evidence="2">The sequence shown here is derived from an EMBL/GenBank/DDBJ whole genome shotgun (WGS) entry which is preliminary data.</text>
</comment>
<organism evidence="2 3">
    <name type="scientific">Paramecium sonneborni</name>
    <dbReference type="NCBI Taxonomy" id="65129"/>
    <lineage>
        <taxon>Eukaryota</taxon>
        <taxon>Sar</taxon>
        <taxon>Alveolata</taxon>
        <taxon>Ciliophora</taxon>
        <taxon>Intramacronucleata</taxon>
        <taxon>Oligohymenophorea</taxon>
        <taxon>Peniculida</taxon>
        <taxon>Parameciidae</taxon>
        <taxon>Paramecium</taxon>
    </lineage>
</organism>
<evidence type="ECO:0008006" key="4">
    <source>
        <dbReference type="Google" id="ProtNLM"/>
    </source>
</evidence>
<dbReference type="EMBL" id="CAJJDN010000027">
    <property type="protein sequence ID" value="CAD8070642.1"/>
    <property type="molecule type" value="Genomic_DNA"/>
</dbReference>
<sequence length="227" mass="26946">MPNLQSNWTLRFQNPFLEAKFQEKHNIQRLYFFRSLLTIGIFTCFIAMIIFIVQSAQFHIIIFMGCLTIIHIIFLFFSLKLQAYLKCIFTLLYISYVAAGTLITYAQNNVPFYNYGYCCCLLYTTVLQYCDNRFKLLFIFSTSSIVLGVFVKFQLDQLAYISFCILMVILQGIITYFFEYTARLEYQLQYKIKSQQSIIYKFVQDPLIIKEKCFFQNNKLNNSKLKN</sequence>
<feature type="transmembrane region" description="Helical" evidence="1">
    <location>
        <begin position="58"/>
        <end position="77"/>
    </location>
</feature>
<feature type="transmembrane region" description="Helical" evidence="1">
    <location>
        <begin position="31"/>
        <end position="52"/>
    </location>
</feature>
<name>A0A8S1LWH5_9CILI</name>
<evidence type="ECO:0000313" key="2">
    <source>
        <dbReference type="EMBL" id="CAD8070642.1"/>
    </source>
</evidence>
<evidence type="ECO:0000256" key="1">
    <source>
        <dbReference type="SAM" id="Phobius"/>
    </source>
</evidence>
<keyword evidence="1" id="KW-0472">Membrane</keyword>
<dbReference type="OrthoDB" id="321188at2759"/>
<feature type="transmembrane region" description="Helical" evidence="1">
    <location>
        <begin position="136"/>
        <end position="153"/>
    </location>
</feature>
<keyword evidence="1" id="KW-1133">Transmembrane helix</keyword>
<feature type="transmembrane region" description="Helical" evidence="1">
    <location>
        <begin position="84"/>
        <end position="106"/>
    </location>
</feature>
<feature type="transmembrane region" description="Helical" evidence="1">
    <location>
        <begin position="159"/>
        <end position="178"/>
    </location>
</feature>
<keyword evidence="3" id="KW-1185">Reference proteome</keyword>
<gene>
    <name evidence="2" type="ORF">PSON_ATCC_30995.1.T0270097</name>
</gene>
<evidence type="ECO:0000313" key="3">
    <source>
        <dbReference type="Proteomes" id="UP000692954"/>
    </source>
</evidence>
<proteinExistence type="predicted"/>
<keyword evidence="1" id="KW-0812">Transmembrane</keyword>
<reference evidence="2" key="1">
    <citation type="submission" date="2021-01" db="EMBL/GenBank/DDBJ databases">
        <authorList>
            <consortium name="Genoscope - CEA"/>
            <person name="William W."/>
        </authorList>
    </citation>
    <scope>NUCLEOTIDE SEQUENCE</scope>
</reference>
<protein>
    <recommendedName>
        <fullName evidence="4">Transmembrane protein</fullName>
    </recommendedName>
</protein>
<accession>A0A8S1LWH5</accession>
<feature type="transmembrane region" description="Helical" evidence="1">
    <location>
        <begin position="112"/>
        <end position="129"/>
    </location>
</feature>
<dbReference type="Proteomes" id="UP000692954">
    <property type="component" value="Unassembled WGS sequence"/>
</dbReference>
<dbReference type="AlphaFoldDB" id="A0A8S1LWH5"/>